<dbReference type="AlphaFoldDB" id="A0A821MSP3"/>
<feature type="transmembrane region" description="Helical" evidence="9">
    <location>
        <begin position="250"/>
        <end position="270"/>
    </location>
</feature>
<dbReference type="Gene3D" id="3.40.50.300">
    <property type="entry name" value="P-loop containing nucleotide triphosphate hydrolases"/>
    <property type="match status" value="1"/>
</dbReference>
<dbReference type="Pfam" id="PF00664">
    <property type="entry name" value="ABC_membrane"/>
    <property type="match status" value="3"/>
</dbReference>
<gene>
    <name evidence="12" type="ORF">TOA249_LOCUS21764</name>
</gene>
<protein>
    <submittedName>
        <fullName evidence="12">Uncharacterized protein</fullName>
    </submittedName>
</protein>
<feature type="domain" description="ABC transmembrane type-1" evidence="11">
    <location>
        <begin position="787"/>
        <end position="873"/>
    </location>
</feature>
<dbReference type="Gene3D" id="1.20.1560.10">
    <property type="entry name" value="ABC transporter type 1, transmembrane domain"/>
    <property type="match status" value="1"/>
</dbReference>
<keyword evidence="6" id="KW-0067">ATP-binding</keyword>
<keyword evidence="3" id="KW-0813">Transport</keyword>
<evidence type="ECO:0000313" key="12">
    <source>
        <dbReference type="EMBL" id="CAF4774098.1"/>
    </source>
</evidence>
<feature type="transmembrane region" description="Helical" evidence="9">
    <location>
        <begin position="347"/>
        <end position="370"/>
    </location>
</feature>
<feature type="transmembrane region" description="Helical" evidence="9">
    <location>
        <begin position="793"/>
        <end position="819"/>
    </location>
</feature>
<dbReference type="GO" id="GO:0015421">
    <property type="term" value="F:ABC-type oligopeptide transporter activity"/>
    <property type="evidence" value="ECO:0007669"/>
    <property type="project" value="TreeGrafter"/>
</dbReference>
<dbReference type="GO" id="GO:0005743">
    <property type="term" value="C:mitochondrial inner membrane"/>
    <property type="evidence" value="ECO:0007669"/>
    <property type="project" value="TreeGrafter"/>
</dbReference>
<keyword evidence="7 9" id="KW-1133">Transmembrane helix</keyword>
<dbReference type="EMBL" id="CAJOBS010001911">
    <property type="protein sequence ID" value="CAF4774098.1"/>
    <property type="molecule type" value="Genomic_DNA"/>
</dbReference>
<dbReference type="GO" id="GO:0005524">
    <property type="term" value="F:ATP binding"/>
    <property type="evidence" value="ECO:0007669"/>
    <property type="project" value="UniProtKB-KW"/>
</dbReference>
<evidence type="ECO:0000256" key="7">
    <source>
        <dbReference type="ARBA" id="ARBA00022989"/>
    </source>
</evidence>
<evidence type="ECO:0000256" key="8">
    <source>
        <dbReference type="ARBA" id="ARBA00023136"/>
    </source>
</evidence>
<dbReference type="InterPro" id="IPR039421">
    <property type="entry name" value="Type_1_exporter"/>
</dbReference>
<dbReference type="PROSITE" id="PS50929">
    <property type="entry name" value="ABC_TM1F"/>
    <property type="match status" value="2"/>
</dbReference>
<comment type="subcellular location">
    <subcellularLocation>
        <location evidence="1">Membrane</location>
        <topology evidence="1">Multi-pass membrane protein</topology>
    </subcellularLocation>
</comment>
<accession>A0A821MSP3</accession>
<comment type="caution">
    <text evidence="12">The sequence shown here is derived from an EMBL/GenBank/DDBJ whole genome shotgun (WGS) entry which is preliminary data.</text>
</comment>
<keyword evidence="4 9" id="KW-0812">Transmembrane</keyword>
<evidence type="ECO:0000256" key="6">
    <source>
        <dbReference type="ARBA" id="ARBA00022840"/>
    </source>
</evidence>
<dbReference type="SMART" id="SM00382">
    <property type="entry name" value="AAA"/>
    <property type="match status" value="1"/>
</dbReference>
<dbReference type="Proteomes" id="UP000663838">
    <property type="component" value="Unassembled WGS sequence"/>
</dbReference>
<reference evidence="12" key="1">
    <citation type="submission" date="2021-02" db="EMBL/GenBank/DDBJ databases">
        <authorList>
            <person name="Nowell W R."/>
        </authorList>
    </citation>
    <scope>NUCLEOTIDE SEQUENCE</scope>
</reference>
<name>A0A821MSP3_9BILA</name>
<evidence type="ECO:0000256" key="4">
    <source>
        <dbReference type="ARBA" id="ARBA00022692"/>
    </source>
</evidence>
<dbReference type="CDD" id="cd18577">
    <property type="entry name" value="ABC_6TM_Pgp_ABCB1_D1_like"/>
    <property type="match status" value="1"/>
</dbReference>
<evidence type="ECO:0000256" key="9">
    <source>
        <dbReference type="SAM" id="Phobius"/>
    </source>
</evidence>
<keyword evidence="5" id="KW-0547">Nucleotide-binding</keyword>
<evidence type="ECO:0000256" key="3">
    <source>
        <dbReference type="ARBA" id="ARBA00022448"/>
    </source>
</evidence>
<dbReference type="InterPro" id="IPR003593">
    <property type="entry name" value="AAA+_ATPase"/>
</dbReference>
<dbReference type="InterPro" id="IPR011527">
    <property type="entry name" value="ABC1_TM_dom"/>
</dbReference>
<dbReference type="InterPro" id="IPR027417">
    <property type="entry name" value="P-loop_NTPase"/>
</dbReference>
<dbReference type="SUPFAM" id="SSF90123">
    <property type="entry name" value="ABC transporter transmembrane region"/>
    <property type="match status" value="2"/>
</dbReference>
<evidence type="ECO:0000256" key="1">
    <source>
        <dbReference type="ARBA" id="ARBA00004141"/>
    </source>
</evidence>
<dbReference type="Pfam" id="PF00005">
    <property type="entry name" value="ABC_tran"/>
    <property type="match status" value="1"/>
</dbReference>
<feature type="transmembrane region" description="Helical" evidence="9">
    <location>
        <begin position="225"/>
        <end position="244"/>
    </location>
</feature>
<evidence type="ECO:0000259" key="10">
    <source>
        <dbReference type="PROSITE" id="PS50893"/>
    </source>
</evidence>
<dbReference type="SUPFAM" id="SSF52540">
    <property type="entry name" value="P-loop containing nucleoside triphosphate hydrolases"/>
    <property type="match status" value="1"/>
</dbReference>
<dbReference type="InterPro" id="IPR017871">
    <property type="entry name" value="ABC_transporter-like_CS"/>
</dbReference>
<dbReference type="GO" id="GO:0016887">
    <property type="term" value="F:ATP hydrolysis activity"/>
    <property type="evidence" value="ECO:0007669"/>
    <property type="project" value="InterPro"/>
</dbReference>
<evidence type="ECO:0000256" key="5">
    <source>
        <dbReference type="ARBA" id="ARBA00022741"/>
    </source>
</evidence>
<dbReference type="FunFam" id="3.40.50.300:FF:000205">
    <property type="entry name" value="ABC transporter B family member 4"/>
    <property type="match status" value="1"/>
</dbReference>
<dbReference type="CDD" id="cd03249">
    <property type="entry name" value="ABC_MTABC3_MDL1_MDL2"/>
    <property type="match status" value="1"/>
</dbReference>
<evidence type="ECO:0000256" key="2">
    <source>
        <dbReference type="ARBA" id="ARBA00007577"/>
    </source>
</evidence>
<dbReference type="PANTHER" id="PTHR43394:SF27">
    <property type="entry name" value="ATP-DEPENDENT TRANSLOCASE ABCB1-LIKE"/>
    <property type="match status" value="1"/>
</dbReference>
<feature type="domain" description="ABC transmembrane type-1" evidence="11">
    <location>
        <begin position="63"/>
        <end position="411"/>
    </location>
</feature>
<organism evidence="12 13">
    <name type="scientific">Rotaria socialis</name>
    <dbReference type="NCBI Taxonomy" id="392032"/>
    <lineage>
        <taxon>Eukaryota</taxon>
        <taxon>Metazoa</taxon>
        <taxon>Spiralia</taxon>
        <taxon>Gnathifera</taxon>
        <taxon>Rotifera</taxon>
        <taxon>Eurotatoria</taxon>
        <taxon>Bdelloidea</taxon>
        <taxon>Philodinida</taxon>
        <taxon>Philodinidae</taxon>
        <taxon>Rotaria</taxon>
    </lineage>
</organism>
<proteinExistence type="inferred from homology"/>
<dbReference type="GO" id="GO:0090374">
    <property type="term" value="P:oligopeptide export from mitochondrion"/>
    <property type="evidence" value="ECO:0007669"/>
    <property type="project" value="TreeGrafter"/>
</dbReference>
<dbReference type="PROSITE" id="PS50893">
    <property type="entry name" value="ABC_TRANSPORTER_2"/>
    <property type="match status" value="1"/>
</dbReference>
<dbReference type="PROSITE" id="PS00211">
    <property type="entry name" value="ABC_TRANSPORTER_1"/>
    <property type="match status" value="1"/>
</dbReference>
<feature type="transmembrane region" description="Helical" evidence="9">
    <location>
        <begin position="152"/>
        <end position="170"/>
    </location>
</feature>
<sequence length="873" mass="98917">MVHSESNQAMYSKETAEEKLIEFEKTSFWQRLRTRKQDKTLTEAVNIRNLFRYATFLELVYILLATIASVIFGICLPFALIIFGDTVDSFNDRAAHLCSLNLSSLTEKFCPSNVTLTTINFYSTISLCNITESNFTFISYNLSDHTKHSVKMLLVIGCVNLISGYIRVLLLEITAERQTRTIRKILFQSILSKDLFFFDTHKTGQLILHLTDDTHKIQDGIGNKFGSAIEMVTTFISCTIIGFIRGWKLSLVLISFSSVIFITAAVLFKVTIKMTVIELKAYGKAGIVAEEVISSIRTVLAYNGQEKEIHRPVVVLFSFRLKKSFLKINRYEKYLDEARKCAIRKSVTNGITTSITYFLLFCVYALGFWYGTKLILDDNYSIGSVFTIFICISYDISSLAQASPFFQALYEARVAAYGIWQIIDQSSEINADFDQGLTKYDLMGDIQFSNVYFFYPARSNVPILTNLSLKIKYGQTVALVGSSGSGKSTYVQLLQQFYNPQSVSICIDGTETKEYNLKWLREHIGVVNQEPVLFHKTIRENILFGFDLGTNEQIHQAAKMANAHDFIMALPNKYETLVGERGAALSGGQKQKIAMARALLRDPRILLLDEATSSLDNESEKIVHEALERASQNRTTLVIAHRLSTIRRADKSIVMQKGEIVEEGDHESLMNTQGLYFNLAKQQNLRQIEEVESKLEDKDMNKLMITDQPNDISIDDSYYLLVNDDKNKIKAKEKKENTMLAILRINKPEWILTVIGCITASIIGARDPVYCIIQTKLATVFQQCDKNVQKRKVLFYVLLYVGFGVISLVLHSVQGYVFARSGETLTKRLRSKAFQAILRQDMTFFDREENSTGALCTRLATEASAVQVVYDLV</sequence>
<dbReference type="PANTHER" id="PTHR43394">
    <property type="entry name" value="ATP-DEPENDENT PERMEASE MDL1, MITOCHONDRIAL"/>
    <property type="match status" value="1"/>
</dbReference>
<evidence type="ECO:0000313" key="13">
    <source>
        <dbReference type="Proteomes" id="UP000663838"/>
    </source>
</evidence>
<comment type="similarity">
    <text evidence="2">Belongs to the ABC transporter superfamily. ABCB family. Multidrug resistance exporter (TC 3.A.1.201) subfamily.</text>
</comment>
<dbReference type="InterPro" id="IPR003439">
    <property type="entry name" value="ABC_transporter-like_ATP-bd"/>
</dbReference>
<feature type="transmembrane region" description="Helical" evidence="9">
    <location>
        <begin position="59"/>
        <end position="83"/>
    </location>
</feature>
<evidence type="ECO:0000259" key="11">
    <source>
        <dbReference type="PROSITE" id="PS50929"/>
    </source>
</evidence>
<feature type="domain" description="ABC transporter" evidence="10">
    <location>
        <begin position="446"/>
        <end position="682"/>
    </location>
</feature>
<dbReference type="InterPro" id="IPR036640">
    <property type="entry name" value="ABC1_TM_sf"/>
</dbReference>
<keyword evidence="8 9" id="KW-0472">Membrane</keyword>